<keyword evidence="2" id="KW-0449">Lipoprotein</keyword>
<dbReference type="EMBL" id="DYVL01000102">
    <property type="protein sequence ID" value="HJG11917.1"/>
    <property type="molecule type" value="Genomic_DNA"/>
</dbReference>
<dbReference type="Pfam" id="PF04187">
    <property type="entry name" value="Cofac_haem_bdg"/>
    <property type="match status" value="1"/>
</dbReference>
<dbReference type="SUPFAM" id="SSF159501">
    <property type="entry name" value="EreA/ChaN-like"/>
    <property type="match status" value="1"/>
</dbReference>
<evidence type="ECO:0000313" key="2">
    <source>
        <dbReference type="EMBL" id="HJG11917.1"/>
    </source>
</evidence>
<gene>
    <name evidence="2" type="ORF">K8V07_08310</name>
</gene>
<dbReference type="AlphaFoldDB" id="A0A921LG13"/>
<organism evidence="2 3">
    <name type="scientific">Bacteroides xylanisolvens</name>
    <dbReference type="NCBI Taxonomy" id="371601"/>
    <lineage>
        <taxon>Bacteria</taxon>
        <taxon>Pseudomonadati</taxon>
        <taxon>Bacteroidota</taxon>
        <taxon>Bacteroidia</taxon>
        <taxon>Bacteroidales</taxon>
        <taxon>Bacteroidaceae</taxon>
        <taxon>Bacteroides</taxon>
    </lineage>
</organism>
<comment type="caution">
    <text evidence="2">The sequence shown here is derived from an EMBL/GenBank/DDBJ whole genome shotgun (WGS) entry which is preliminary data.</text>
</comment>
<accession>A0A921LG13</accession>
<feature type="domain" description="Haem-binding uptake Tiki superfamily ChaN" evidence="1">
    <location>
        <begin position="48"/>
        <end position="251"/>
    </location>
</feature>
<reference evidence="2" key="2">
    <citation type="submission" date="2021-09" db="EMBL/GenBank/DDBJ databases">
        <authorList>
            <person name="Gilroy R."/>
        </authorList>
    </citation>
    <scope>NUCLEOTIDE SEQUENCE</scope>
    <source>
        <strain evidence="2">CHK154-13316</strain>
    </source>
</reference>
<sequence>MNKLFFSRICGILLLCFVGGVTVFAQKGYKKAYTLFDADGKEIGYDELIEALVQPDVVFIGEIHNCCITHWLEYEITRSLYAIHKDKLMMGAEMFEADNQLILDEYMHRLISYDRFETEARLWDNYSTDYSPFVFFAKEKKVPFIATNVPRRYANVVKNNGLQYLDSLSDEAKRYLPPLPVQFTYKEEDGGAFALMQMMGKSKGNQEYLAQAQAIKDATMGWFIARNIKNKFLHFNGNYHSDFKEGIIPYLLQYRPGTTIKTICAVRQESIDQLDEENKGRADFYICVPEDMTSTY</sequence>
<dbReference type="Proteomes" id="UP000747074">
    <property type="component" value="Unassembled WGS sequence"/>
</dbReference>
<protein>
    <submittedName>
        <fullName evidence="2">ChaN family lipoprotein</fullName>
    </submittedName>
</protein>
<evidence type="ECO:0000313" key="3">
    <source>
        <dbReference type="Proteomes" id="UP000747074"/>
    </source>
</evidence>
<name>A0A921LG13_9BACE</name>
<dbReference type="InterPro" id="IPR007314">
    <property type="entry name" value="Cofac_haem-bd_dom"/>
</dbReference>
<dbReference type="CDD" id="cd14727">
    <property type="entry name" value="ChanN-like"/>
    <property type="match status" value="1"/>
</dbReference>
<proteinExistence type="predicted"/>
<dbReference type="Gene3D" id="3.40.50.11550">
    <property type="match status" value="1"/>
</dbReference>
<evidence type="ECO:0000259" key="1">
    <source>
        <dbReference type="Pfam" id="PF04187"/>
    </source>
</evidence>
<reference evidence="2" key="1">
    <citation type="journal article" date="2021" name="PeerJ">
        <title>Extensive microbial diversity within the chicken gut microbiome revealed by metagenomics and culture.</title>
        <authorList>
            <person name="Gilroy R."/>
            <person name="Ravi A."/>
            <person name="Getino M."/>
            <person name="Pursley I."/>
            <person name="Horton D.L."/>
            <person name="Alikhan N.F."/>
            <person name="Baker D."/>
            <person name="Gharbi K."/>
            <person name="Hall N."/>
            <person name="Watson M."/>
            <person name="Adriaenssens E.M."/>
            <person name="Foster-Nyarko E."/>
            <person name="Jarju S."/>
            <person name="Secka A."/>
            <person name="Antonio M."/>
            <person name="Oren A."/>
            <person name="Chaudhuri R.R."/>
            <person name="La Ragione R."/>
            <person name="Hildebrand F."/>
            <person name="Pallen M.J."/>
        </authorList>
    </citation>
    <scope>NUCLEOTIDE SEQUENCE</scope>
    <source>
        <strain evidence="2">CHK154-13316</strain>
    </source>
</reference>